<dbReference type="Gene3D" id="2.130.10.130">
    <property type="entry name" value="Integrin alpha, N-terminal"/>
    <property type="match status" value="1"/>
</dbReference>
<feature type="transmembrane region" description="Helical" evidence="2">
    <location>
        <begin position="1081"/>
        <end position="1103"/>
    </location>
</feature>
<organism evidence="5 6">
    <name type="scientific">Hondaea fermentalgiana</name>
    <dbReference type="NCBI Taxonomy" id="2315210"/>
    <lineage>
        <taxon>Eukaryota</taxon>
        <taxon>Sar</taxon>
        <taxon>Stramenopiles</taxon>
        <taxon>Bigyra</taxon>
        <taxon>Labyrinthulomycetes</taxon>
        <taxon>Thraustochytrida</taxon>
        <taxon>Thraustochytriidae</taxon>
        <taxon>Hondaea</taxon>
    </lineage>
</organism>
<evidence type="ECO:0000256" key="3">
    <source>
        <dbReference type="SAM" id="SignalP"/>
    </source>
</evidence>
<feature type="transmembrane region" description="Helical" evidence="2">
    <location>
        <begin position="1300"/>
        <end position="1322"/>
    </location>
</feature>
<evidence type="ECO:0000313" key="6">
    <source>
        <dbReference type="Proteomes" id="UP000241890"/>
    </source>
</evidence>
<feature type="transmembrane region" description="Helical" evidence="2">
    <location>
        <begin position="1443"/>
        <end position="1463"/>
    </location>
</feature>
<evidence type="ECO:0000313" key="5">
    <source>
        <dbReference type="EMBL" id="GBG31120.1"/>
    </source>
</evidence>
<dbReference type="InParanoid" id="A0A2R5GJR1"/>
<accession>A0A2R5GJR1</accession>
<protein>
    <submittedName>
        <fullName evidence="5">Thyroglobulin</fullName>
    </submittedName>
</protein>
<evidence type="ECO:0000259" key="4">
    <source>
        <dbReference type="Pfam" id="PF07699"/>
    </source>
</evidence>
<dbReference type="InterPro" id="IPR011641">
    <property type="entry name" value="Tyr-kin_ephrin_A/B_rcpt-like"/>
</dbReference>
<dbReference type="InterPro" id="IPR028994">
    <property type="entry name" value="Integrin_alpha_N"/>
</dbReference>
<dbReference type="PANTHER" id="PTHR44103">
    <property type="entry name" value="PROPROTEIN CONVERTASE P"/>
    <property type="match status" value="1"/>
</dbReference>
<reference evidence="5 6" key="1">
    <citation type="submission" date="2017-12" db="EMBL/GenBank/DDBJ databases">
        <title>Sequencing, de novo assembly and annotation of complete genome of a new Thraustochytrid species, strain FCC1311.</title>
        <authorList>
            <person name="Sedici K."/>
            <person name="Godart F."/>
            <person name="Aiese Cigliano R."/>
            <person name="Sanseverino W."/>
            <person name="Barakat M."/>
            <person name="Ortet P."/>
            <person name="Marechal E."/>
            <person name="Cagnac O."/>
            <person name="Amato A."/>
        </authorList>
    </citation>
    <scope>NUCLEOTIDE SEQUENCE [LARGE SCALE GENOMIC DNA]</scope>
</reference>
<keyword evidence="2" id="KW-0472">Membrane</keyword>
<gene>
    <name evidence="5" type="ORF">FCC1311_073412</name>
</gene>
<evidence type="ECO:0000256" key="2">
    <source>
        <dbReference type="SAM" id="Phobius"/>
    </source>
</evidence>
<dbReference type="SUPFAM" id="SSF69318">
    <property type="entry name" value="Integrin alpha N-terminal domain"/>
    <property type="match status" value="2"/>
</dbReference>
<keyword evidence="2" id="KW-1133">Transmembrane helix</keyword>
<dbReference type="SUPFAM" id="SSF57184">
    <property type="entry name" value="Growth factor receptor domain"/>
    <property type="match status" value="1"/>
</dbReference>
<dbReference type="OrthoDB" id="430340at2759"/>
<dbReference type="Pfam" id="PF07699">
    <property type="entry name" value="Ephrin_rec_like"/>
    <property type="match status" value="1"/>
</dbReference>
<feature type="chain" id="PRO_5015338932" evidence="3">
    <location>
        <begin position="30"/>
        <end position="1536"/>
    </location>
</feature>
<evidence type="ECO:0000256" key="1">
    <source>
        <dbReference type="ARBA" id="ARBA00022729"/>
    </source>
</evidence>
<proteinExistence type="predicted"/>
<dbReference type="CDD" id="cd00185">
    <property type="entry name" value="TNFRSF"/>
    <property type="match status" value="1"/>
</dbReference>
<feature type="transmembrane region" description="Helical" evidence="2">
    <location>
        <begin position="1410"/>
        <end position="1431"/>
    </location>
</feature>
<keyword evidence="1 3" id="KW-0732">Signal</keyword>
<dbReference type="Gene3D" id="2.10.50.10">
    <property type="entry name" value="Tumor Necrosis Factor Receptor, subunit A, domain 2"/>
    <property type="match status" value="1"/>
</dbReference>
<feature type="signal peptide" evidence="3">
    <location>
        <begin position="1"/>
        <end position="29"/>
    </location>
</feature>
<dbReference type="Proteomes" id="UP000241890">
    <property type="component" value="Unassembled WGS sequence"/>
</dbReference>
<feature type="transmembrane region" description="Helical" evidence="2">
    <location>
        <begin position="1236"/>
        <end position="1261"/>
    </location>
</feature>
<dbReference type="SMART" id="SM01411">
    <property type="entry name" value="Ephrin_rec_like"/>
    <property type="match status" value="2"/>
</dbReference>
<name>A0A2R5GJR1_9STRA</name>
<feature type="transmembrane region" description="Helical" evidence="2">
    <location>
        <begin position="1366"/>
        <end position="1398"/>
    </location>
</feature>
<feature type="domain" description="Tyrosine-protein kinase ephrin type A/B receptor-like" evidence="4">
    <location>
        <begin position="878"/>
        <end position="927"/>
    </location>
</feature>
<dbReference type="PANTHER" id="PTHR44103:SF1">
    <property type="entry name" value="PROPROTEIN CONVERTASE P"/>
    <property type="match status" value="1"/>
</dbReference>
<sequence>MTTNLRASRVLVAALVAALVALALDGSHAQTVTAESIDATCTALHRTVDGDSCGDCLPNYKAATAAGTCRHTPEPLQVVFDERTEADAFAATLTVAAINEPWCFFAFADLDGDGQDDLVAGVDNFAWYRNEGGNSIATLPTADLDIGGFSCPENVVFADFDGDGDLDCLVADYRAPFELEDIGFFRNDGNVSMPAFVAAPNDPFPEALYAAITAMPSKFEDSCFSSVIDEYSSGALSNCMRTLSVTDLDNDGDLDIFILPSLFPEVMYLRNVGTLANPQFVNAVSTLNPFNGIAFESPETMKSTLHFADFDFDGDLDAYLIGIPENEDDTSTITYYRNRGNAQTPRFALVENAASPFALTSSYQNASTTYLRVGRVQDSKDFLLLMIDSQEKFTALLSRPTRGVDAYTGHPMPLLDIDNMLAHYGVGNRTFRIFSLGTQKWTFVDYDGDGDLDYIQLFNGFPATRADKDSGYTLIKGVRRVDYVWAISNVGSSDRPEFSFSGSIPALEDLVNAAGRFIGAEDPDGDGLFNVVIDDIATVDLDGDGDFDMVLASDNLLIYVPNMGNGTHMAFKDAVNHTLSPFREIELDGPCYIAFADVDGDGDQDLLTLGSTGFAFFRNDGSTRNPAFLPVEDSNQNPFGHLEGFTSDTHTDLMFTDIDADGDVDLVFALQGDYVSRYPTESDYNSFTVRNTGNATYPHFEAAKEKQFPYDGSVLGDRYRIYQGYADLDGDGDVDRIEQLSDLTSFDVVLNFNRNTARECLSDCSSRGYCMQPDNNTLAALGGVEKALLDVDSIDAKSFDDLVGVCICTSSDFEGNACELCASDVVYGRDCNQSCPAFSRTHTQPAYPLSLAIDDCVCDEGFVGVDVGDTFECHCPAGSFVNSEAGRCDPCPLGTFSEEPSADTSCAACAPYGSLTAALGATEKSMCVCPADRVEANGTCVCAIGFYQQEGDDASVCGKCPAERPFTLRAGALSESECVVPTGTMLVNGEVETCDAEFVDCEVAGATLETVSVKEGYWRISSTSTEFLECPERAFCKGGAYGDYCSAHHVGILCVDCESGYAMRSDTCEPCTAAATSRDRAISAVVWIFAVILLFTPAAVTAIKWKYSNDSLDDERQTSGLLTMVRKWLSQARESLSVILPHFGVKLRITLVFYQLYTQFVKVIGVETSAASVLGAFVDLNLGRLLGILQVGCSYSGNFYTQLLLSTVLPIVAIGAVAVVAWIAQKMSGVTTGTRAALQFATWCAFQILWVVYSGIAATLTETFLSHEMPRYEGDEDPYMALRVDYSIDFDSTASRRARVYAGFMFALYPVGVGVLFSVSAWCLKKGWSQGESLSRKAMAEGIAFLLKPYRENRFWFESFELWRRFVLTSIFILVTQVSGSGGILFFTLACVLFAWFVELVAPYTEATDFWLARVSMILLVCLGAVALSMKLNLCDESLATKLFRGIAVLELMAFVLSLVIVFHAKKKSSRTKSLACDEESSQGSTDVFRDDSPFVQVADVLKANTSQTKHGASFASSNVDDMEDGMAAEKVVNFS</sequence>
<keyword evidence="6" id="KW-1185">Reference proteome</keyword>
<dbReference type="Pfam" id="PF13517">
    <property type="entry name" value="FG-GAP_3"/>
    <property type="match status" value="2"/>
</dbReference>
<comment type="caution">
    <text evidence="5">The sequence shown here is derived from an EMBL/GenBank/DDBJ whole genome shotgun (WGS) entry which is preliminary data.</text>
</comment>
<feature type="transmembrane region" description="Helical" evidence="2">
    <location>
        <begin position="1203"/>
        <end position="1224"/>
    </location>
</feature>
<dbReference type="InterPro" id="IPR013517">
    <property type="entry name" value="FG-GAP"/>
</dbReference>
<keyword evidence="2" id="KW-0812">Transmembrane</keyword>
<dbReference type="InterPro" id="IPR009030">
    <property type="entry name" value="Growth_fac_rcpt_cys_sf"/>
</dbReference>
<dbReference type="EMBL" id="BEYU01000091">
    <property type="protein sequence ID" value="GBG31120.1"/>
    <property type="molecule type" value="Genomic_DNA"/>
</dbReference>